<proteinExistence type="predicted"/>
<keyword evidence="2" id="KW-1185">Reference proteome</keyword>
<protein>
    <submittedName>
        <fullName evidence="1">Uncharacterized protein</fullName>
    </submittedName>
</protein>
<organism evidence="1 2">
    <name type="scientific">Mycobacterium phage Muddy</name>
    <dbReference type="NCBI Taxonomy" id="1340829"/>
    <lineage>
        <taxon>Viruses</taxon>
        <taxon>Duplodnaviria</taxon>
        <taxon>Heunggongvirae</taxon>
        <taxon>Uroviricota</taxon>
        <taxon>Caudoviricetes</taxon>
        <taxon>Mapvirus</taxon>
        <taxon>Mapvirus muddy</taxon>
    </lineage>
</organism>
<dbReference type="Proteomes" id="UP000015553">
    <property type="component" value="Segment"/>
</dbReference>
<gene>
    <name evidence="1" type="primary">58</name>
    <name evidence="1" type="ORF">PBI_MUDDY_58</name>
</gene>
<reference evidence="1" key="1">
    <citation type="submission" date="2013-05" db="EMBL/GenBank/DDBJ databases">
        <authorList>
            <person name="Govender V.S."/>
            <person name="Mchunu L.V."/>
            <person name="Naicker R.N."/>
            <person name="Sha K.I."/>
            <person name="Zinyembe F."/>
            <person name="Pillay B."/>
            <person name="Larsen M.H."/>
            <person name="Rubin E.J."/>
            <person name="Kasprowicz V.O."/>
            <person name="Bishai W.R."/>
            <person name="Bowman C.A."/>
            <person name="Russell D.A."/>
            <person name="Jacobs-Sera D."/>
            <person name="Hendrix R.W."/>
            <person name="Hatfull G.F."/>
        </authorList>
    </citation>
    <scope>NUCLEOTIDE SEQUENCE</scope>
</reference>
<accession>A0ACD4QCV5</accession>
<dbReference type="EMBL" id="KF024728">
    <property type="protein sequence ID" value="WEV84102.1"/>
    <property type="molecule type" value="Genomic_DNA"/>
</dbReference>
<evidence type="ECO:0000313" key="2">
    <source>
        <dbReference type="Proteomes" id="UP000015553"/>
    </source>
</evidence>
<name>A0ACD4QCV5_9CAUD</name>
<evidence type="ECO:0000313" key="1">
    <source>
        <dbReference type="EMBL" id="WEV84102.1"/>
    </source>
</evidence>
<sequence length="46" mass="5238">MPEKQPNCAGCGKKLTKSTKSNNGWAHKKREHWTSKPHKAVPVWPQ</sequence>